<evidence type="ECO:0000313" key="1">
    <source>
        <dbReference type="EMBL" id="KAK0635854.1"/>
    </source>
</evidence>
<keyword evidence="2" id="KW-1185">Reference proteome</keyword>
<proteinExistence type="predicted"/>
<organism evidence="1 2">
    <name type="scientific">Bombardia bombarda</name>
    <dbReference type="NCBI Taxonomy" id="252184"/>
    <lineage>
        <taxon>Eukaryota</taxon>
        <taxon>Fungi</taxon>
        <taxon>Dikarya</taxon>
        <taxon>Ascomycota</taxon>
        <taxon>Pezizomycotina</taxon>
        <taxon>Sordariomycetes</taxon>
        <taxon>Sordariomycetidae</taxon>
        <taxon>Sordariales</taxon>
        <taxon>Lasiosphaeriaceae</taxon>
        <taxon>Bombardia</taxon>
    </lineage>
</organism>
<gene>
    <name evidence="1" type="ORF">B0T17DRAFT_503353</name>
</gene>
<dbReference type="Proteomes" id="UP001174934">
    <property type="component" value="Unassembled WGS sequence"/>
</dbReference>
<sequence length="224" mass="24695">MLQSACTSPGPDVIAFGVDASGVQAEDIATRCGSWCLSRPDRYLGCTTHLVPSCVDRIQFEHCRRKVATKRYKGFGPLDLGSSNKTGHTGRTWPWKDTSRSMESIIMHKYVVAVSAVAGEAGSSRNVKHKVFAYRSKEWKASWACGSLSGSSCLREALITCSHYTLRRLSHHRKRGSFPSEGFACCEVDVLTGLGWQEWHSTSSLVGSQKFMIQIPEGQWCLSG</sequence>
<evidence type="ECO:0000313" key="2">
    <source>
        <dbReference type="Proteomes" id="UP001174934"/>
    </source>
</evidence>
<reference evidence="1" key="1">
    <citation type="submission" date="2023-06" db="EMBL/GenBank/DDBJ databases">
        <title>Genome-scale phylogeny and comparative genomics of the fungal order Sordariales.</title>
        <authorList>
            <consortium name="Lawrence Berkeley National Laboratory"/>
            <person name="Hensen N."/>
            <person name="Bonometti L."/>
            <person name="Westerberg I."/>
            <person name="Brannstrom I.O."/>
            <person name="Guillou S."/>
            <person name="Cros-Aarteil S."/>
            <person name="Calhoun S."/>
            <person name="Haridas S."/>
            <person name="Kuo A."/>
            <person name="Mondo S."/>
            <person name="Pangilinan J."/>
            <person name="Riley R."/>
            <person name="LaButti K."/>
            <person name="Andreopoulos B."/>
            <person name="Lipzen A."/>
            <person name="Chen C."/>
            <person name="Yanf M."/>
            <person name="Daum C."/>
            <person name="Ng V."/>
            <person name="Clum A."/>
            <person name="Steindorff A."/>
            <person name="Ohm R."/>
            <person name="Martin F."/>
            <person name="Silar P."/>
            <person name="Natvig D."/>
            <person name="Lalanne C."/>
            <person name="Gautier V."/>
            <person name="Ament-velasquez S.L."/>
            <person name="Kruys A."/>
            <person name="Hutchinson M.I."/>
            <person name="Powell A.J."/>
            <person name="Barry K."/>
            <person name="Miller A.N."/>
            <person name="Grigoriev I.V."/>
            <person name="Debuchy R."/>
            <person name="Gladieux P."/>
            <person name="Thoren M.H."/>
            <person name="Johannesson H."/>
        </authorList>
    </citation>
    <scope>NUCLEOTIDE SEQUENCE</scope>
    <source>
        <strain evidence="1">SMH3391-2</strain>
    </source>
</reference>
<comment type="caution">
    <text evidence="1">The sequence shown here is derived from an EMBL/GenBank/DDBJ whole genome shotgun (WGS) entry which is preliminary data.</text>
</comment>
<name>A0AA40CFW7_9PEZI</name>
<dbReference type="AlphaFoldDB" id="A0AA40CFW7"/>
<dbReference type="EMBL" id="JAULSR010000001">
    <property type="protein sequence ID" value="KAK0635854.1"/>
    <property type="molecule type" value="Genomic_DNA"/>
</dbReference>
<accession>A0AA40CFW7</accession>
<protein>
    <submittedName>
        <fullName evidence="1">Uncharacterized protein</fullName>
    </submittedName>
</protein>